<proteinExistence type="predicted"/>
<feature type="non-terminal residue" evidence="2">
    <location>
        <position position="85"/>
    </location>
</feature>
<evidence type="ECO:0000313" key="2">
    <source>
        <dbReference type="EMBL" id="MCH97327.1"/>
    </source>
</evidence>
<reference evidence="2 3" key="1">
    <citation type="journal article" date="2018" name="Front. Plant Sci.">
        <title>Red Clover (Trifolium pratense) and Zigzag Clover (T. medium) - A Picture of Genomic Similarities and Differences.</title>
        <authorList>
            <person name="Dluhosova J."/>
            <person name="Istvanek J."/>
            <person name="Nedelnik J."/>
            <person name="Repkova J."/>
        </authorList>
    </citation>
    <scope>NUCLEOTIDE SEQUENCE [LARGE SCALE GENOMIC DNA]</scope>
    <source>
        <strain evidence="3">cv. 10/8</strain>
        <tissue evidence="2">Leaf</tissue>
    </source>
</reference>
<name>A0A392NBU7_9FABA</name>
<feature type="compositionally biased region" description="Polar residues" evidence="1">
    <location>
        <begin position="49"/>
        <end position="58"/>
    </location>
</feature>
<evidence type="ECO:0000256" key="1">
    <source>
        <dbReference type="SAM" id="MobiDB-lite"/>
    </source>
</evidence>
<comment type="caution">
    <text evidence="2">The sequence shown here is derived from an EMBL/GenBank/DDBJ whole genome shotgun (WGS) entry which is preliminary data.</text>
</comment>
<dbReference type="Proteomes" id="UP000265520">
    <property type="component" value="Unassembled WGS sequence"/>
</dbReference>
<evidence type="ECO:0000313" key="3">
    <source>
        <dbReference type="Proteomes" id="UP000265520"/>
    </source>
</evidence>
<protein>
    <submittedName>
        <fullName evidence="2">Uncharacterized protein</fullName>
    </submittedName>
</protein>
<sequence length="85" mass="9341">MLSARDRFGFGHRRKNLKSKIYGSSPNPYLECTVFFFNSDGSSGKESDGTSGKESNGTKVEDDGESDGTVVLKDDKRKKGKMVEV</sequence>
<organism evidence="2 3">
    <name type="scientific">Trifolium medium</name>
    <dbReference type="NCBI Taxonomy" id="97028"/>
    <lineage>
        <taxon>Eukaryota</taxon>
        <taxon>Viridiplantae</taxon>
        <taxon>Streptophyta</taxon>
        <taxon>Embryophyta</taxon>
        <taxon>Tracheophyta</taxon>
        <taxon>Spermatophyta</taxon>
        <taxon>Magnoliopsida</taxon>
        <taxon>eudicotyledons</taxon>
        <taxon>Gunneridae</taxon>
        <taxon>Pentapetalae</taxon>
        <taxon>rosids</taxon>
        <taxon>fabids</taxon>
        <taxon>Fabales</taxon>
        <taxon>Fabaceae</taxon>
        <taxon>Papilionoideae</taxon>
        <taxon>50 kb inversion clade</taxon>
        <taxon>NPAAA clade</taxon>
        <taxon>Hologalegina</taxon>
        <taxon>IRL clade</taxon>
        <taxon>Trifolieae</taxon>
        <taxon>Trifolium</taxon>
    </lineage>
</organism>
<accession>A0A392NBU7</accession>
<feature type="compositionally biased region" description="Basic and acidic residues" evidence="1">
    <location>
        <begin position="72"/>
        <end position="85"/>
    </location>
</feature>
<dbReference type="AlphaFoldDB" id="A0A392NBU7"/>
<keyword evidence="3" id="KW-1185">Reference proteome</keyword>
<feature type="region of interest" description="Disordered" evidence="1">
    <location>
        <begin position="41"/>
        <end position="85"/>
    </location>
</feature>
<dbReference type="EMBL" id="LXQA010034656">
    <property type="protein sequence ID" value="MCH97327.1"/>
    <property type="molecule type" value="Genomic_DNA"/>
</dbReference>